<dbReference type="EMBL" id="BAABCT010000002">
    <property type="protein sequence ID" value="GAA4069037.1"/>
    <property type="molecule type" value="Genomic_DNA"/>
</dbReference>
<keyword evidence="1" id="KW-0732">Signal</keyword>
<organism evidence="2 3">
    <name type="scientific">Flavobacterium cheonanense</name>
    <dbReference type="NCBI Taxonomy" id="706183"/>
    <lineage>
        <taxon>Bacteria</taxon>
        <taxon>Pseudomonadati</taxon>
        <taxon>Bacteroidota</taxon>
        <taxon>Flavobacteriia</taxon>
        <taxon>Flavobacteriales</taxon>
        <taxon>Flavobacteriaceae</taxon>
        <taxon>Flavobacterium</taxon>
    </lineage>
</organism>
<evidence type="ECO:0000313" key="3">
    <source>
        <dbReference type="Proteomes" id="UP001500367"/>
    </source>
</evidence>
<feature type="chain" id="PRO_5045667077" evidence="1">
    <location>
        <begin position="20"/>
        <end position="129"/>
    </location>
</feature>
<accession>A0ABP7VK37</accession>
<evidence type="ECO:0000256" key="1">
    <source>
        <dbReference type="SAM" id="SignalP"/>
    </source>
</evidence>
<dbReference type="RefSeq" id="WP_344815897.1">
    <property type="nucleotide sequence ID" value="NZ_BAABCT010000002.1"/>
</dbReference>
<dbReference type="Proteomes" id="UP001500367">
    <property type="component" value="Unassembled WGS sequence"/>
</dbReference>
<reference evidence="3" key="1">
    <citation type="journal article" date="2019" name="Int. J. Syst. Evol. Microbiol.">
        <title>The Global Catalogue of Microorganisms (GCM) 10K type strain sequencing project: providing services to taxonomists for standard genome sequencing and annotation.</title>
        <authorList>
            <consortium name="The Broad Institute Genomics Platform"/>
            <consortium name="The Broad Institute Genome Sequencing Center for Infectious Disease"/>
            <person name="Wu L."/>
            <person name="Ma J."/>
        </authorList>
    </citation>
    <scope>NUCLEOTIDE SEQUENCE [LARGE SCALE GENOMIC DNA]</scope>
    <source>
        <strain evidence="3">JCM 17069</strain>
    </source>
</reference>
<gene>
    <name evidence="2" type="ORF">GCM10022389_12770</name>
</gene>
<proteinExistence type="predicted"/>
<evidence type="ECO:0000313" key="2">
    <source>
        <dbReference type="EMBL" id="GAA4069037.1"/>
    </source>
</evidence>
<sequence length="129" mass="15014">MMKKIVFFLLLSFSIAGFSQQSNKITTKKCIPKKGYHLKLIKVLNDSRCPEGVTCVWAGEVSVVVALYNDKQLLEEKTIVLNSKNREENIKWFENYYSKKIKHVRLVPYPKEGVVVKEKNKFIEVVFQD</sequence>
<feature type="signal peptide" evidence="1">
    <location>
        <begin position="1"/>
        <end position="19"/>
    </location>
</feature>
<name>A0ABP7VK37_9FLAO</name>
<keyword evidence="3" id="KW-1185">Reference proteome</keyword>
<comment type="caution">
    <text evidence="2">The sequence shown here is derived from an EMBL/GenBank/DDBJ whole genome shotgun (WGS) entry which is preliminary data.</text>
</comment>
<protein>
    <submittedName>
        <fullName evidence="2">Uncharacterized protein</fullName>
    </submittedName>
</protein>